<sequence>MAGDRVLLNDHEVRAMASMSNNTNNTARGDFVRRGVVILFITLIAYLGVRWSQTALPENGQDVGDHPILSMDVAAVISLNRPANEVVLPQILDAFSISGDHRTIVVYNSGNIATIPDSQRESVVTEASRAHGWFLPNMIGTVSISTDSRQATIPLFRSQKGLFTPLASKNKTITTLWNKDAMSGIRAKCPDECDELPHDLSTFSQSDLEFDLFTYSSDIINMSFDTATKKETIVKVLSNIVARQSPETQQRTLPDGTIYRALVPNSNVNVSDGSIGDGTITTIQAGDKKWTILQHAGSFFSTNDNKTQSALLSTQLLTNKVCGKKPIWFYQLIDSEAWPNPIFVTQSRNRVTVCVK</sequence>
<dbReference type="Proteomes" id="UP000177097">
    <property type="component" value="Unassembled WGS sequence"/>
</dbReference>
<reference evidence="1 2" key="1">
    <citation type="journal article" date="2016" name="Nat. Commun.">
        <title>Thousands of microbial genomes shed light on interconnected biogeochemical processes in an aquifer system.</title>
        <authorList>
            <person name="Anantharaman K."/>
            <person name="Brown C.T."/>
            <person name="Hug L.A."/>
            <person name="Sharon I."/>
            <person name="Castelle C.J."/>
            <person name="Probst A.J."/>
            <person name="Thomas B.C."/>
            <person name="Singh A."/>
            <person name="Wilkins M.J."/>
            <person name="Karaoz U."/>
            <person name="Brodie E.L."/>
            <person name="Williams K.H."/>
            <person name="Hubbard S.S."/>
            <person name="Banfield J.F."/>
        </authorList>
    </citation>
    <scope>NUCLEOTIDE SEQUENCE [LARGE SCALE GENOMIC DNA]</scope>
</reference>
<comment type="caution">
    <text evidence="1">The sequence shown here is derived from an EMBL/GenBank/DDBJ whole genome shotgun (WGS) entry which is preliminary data.</text>
</comment>
<dbReference type="AlphaFoldDB" id="A0A1F7U0P5"/>
<dbReference type="STRING" id="1802389.A3C17_01945"/>
<protein>
    <submittedName>
        <fullName evidence="1">Uncharacterized protein</fullName>
    </submittedName>
</protein>
<evidence type="ECO:0000313" key="1">
    <source>
        <dbReference type="EMBL" id="OGL71853.1"/>
    </source>
</evidence>
<evidence type="ECO:0000313" key="2">
    <source>
        <dbReference type="Proteomes" id="UP000177097"/>
    </source>
</evidence>
<proteinExistence type="predicted"/>
<organism evidence="1 2">
    <name type="scientific">Candidatus Uhrbacteria bacterium RIFCSPHIGHO2_02_FULL_53_13</name>
    <dbReference type="NCBI Taxonomy" id="1802389"/>
    <lineage>
        <taxon>Bacteria</taxon>
        <taxon>Candidatus Uhriibacteriota</taxon>
    </lineage>
</organism>
<name>A0A1F7U0P5_9BACT</name>
<gene>
    <name evidence="1" type="ORF">A3C17_01945</name>
</gene>
<dbReference type="EMBL" id="MGDX01000005">
    <property type="protein sequence ID" value="OGL71853.1"/>
    <property type="molecule type" value="Genomic_DNA"/>
</dbReference>
<accession>A0A1F7U0P5</accession>